<dbReference type="EMBL" id="MW438348">
    <property type="protein sequence ID" value="QQW50330.1"/>
    <property type="molecule type" value="Genomic_DNA"/>
</dbReference>
<dbReference type="GO" id="GO:0006754">
    <property type="term" value="P:ATP biosynthetic process"/>
    <property type="evidence" value="ECO:0007669"/>
    <property type="project" value="UniProtKB-KW"/>
</dbReference>
<feature type="transmembrane region" description="Helical" evidence="7">
    <location>
        <begin position="12"/>
        <end position="32"/>
    </location>
</feature>
<dbReference type="EMBL" id="MW438345">
    <property type="protein sequence ID" value="QQW50199.1"/>
    <property type="molecule type" value="Genomic_DNA"/>
</dbReference>
<organism evidence="10">
    <name type="scientific">Aureococcus anophagefferens</name>
    <name type="common">Harmful bloom alga</name>
    <dbReference type="NCBI Taxonomy" id="44056"/>
    <lineage>
        <taxon>Eukaryota</taxon>
        <taxon>Sar</taxon>
        <taxon>Stramenopiles</taxon>
        <taxon>Ochrophyta</taxon>
        <taxon>Pelagophyceae</taxon>
        <taxon>Pelagomonadales</taxon>
        <taxon>Pelagomonadaceae</taxon>
        <taxon>Aureococcus</taxon>
    </lineage>
</organism>
<dbReference type="EMBL" id="MK922345">
    <property type="protein sequence ID" value="QGI24626.1"/>
    <property type="molecule type" value="Genomic_DNA"/>
</dbReference>
<feature type="domain" description="ATP synthase YMF19-like N-terminal" evidence="8">
    <location>
        <begin position="2"/>
        <end position="69"/>
    </location>
</feature>
<evidence type="ECO:0000256" key="2">
    <source>
        <dbReference type="ARBA" id="ARBA00022692"/>
    </source>
</evidence>
<dbReference type="Proteomes" id="UP001363151">
    <property type="component" value="Unassembled WGS sequence"/>
</dbReference>
<evidence type="ECO:0000313" key="13">
    <source>
        <dbReference type="EMBL" id="QQW50242.1"/>
    </source>
</evidence>
<sequence length="126" mass="14194">MPQFDKITFFNQIFWLILIFSSFYFILLKNYLPKIGSVLKARSKKLLKSNTLAGEFKAEELSVLSDSSRIFVGTATLCRTSLLNGVGKSNDWLNSSNSSLSVSDLKGTQEEYFKSFGKISAKKFLI</sequence>
<dbReference type="AlphaFoldDB" id="A0A649UBQ3"/>
<evidence type="ECO:0000313" key="15">
    <source>
        <dbReference type="EMBL" id="QQW50330.1"/>
    </source>
</evidence>
<keyword evidence="3 7" id="KW-1133">Transmembrane helix</keyword>
<evidence type="ECO:0000259" key="8">
    <source>
        <dbReference type="Pfam" id="PF02326"/>
    </source>
</evidence>
<geneLocation type="mitochondrion" evidence="10"/>
<evidence type="ECO:0000313" key="14">
    <source>
        <dbReference type="EMBL" id="QQW50286.1"/>
    </source>
</evidence>
<accession>A0A649UBQ3</accession>
<dbReference type="EMBL" id="JBBJCI010000303">
    <property type="protein sequence ID" value="KAK7234896.1"/>
    <property type="molecule type" value="Genomic_DNA"/>
</dbReference>
<dbReference type="Pfam" id="PF02326">
    <property type="entry name" value="YMF19"/>
    <property type="match status" value="1"/>
</dbReference>
<protein>
    <submittedName>
        <fullName evidence="10">ATP synthase F0 subunit 8</fullName>
    </submittedName>
</protein>
<evidence type="ECO:0000256" key="4">
    <source>
        <dbReference type="ARBA" id="ARBA00023128"/>
    </source>
</evidence>
<evidence type="ECO:0000313" key="16">
    <source>
        <dbReference type="Proteomes" id="UP001363151"/>
    </source>
</evidence>
<evidence type="ECO:0000256" key="7">
    <source>
        <dbReference type="SAM" id="Phobius"/>
    </source>
</evidence>
<gene>
    <name evidence="10" type="primary">atp8</name>
    <name evidence="9" type="ORF">SO694_mt00023</name>
</gene>
<evidence type="ECO:0000313" key="12">
    <source>
        <dbReference type="EMBL" id="QQW50199.1"/>
    </source>
</evidence>
<keyword evidence="4 10" id="KW-0496">Mitochondrion</keyword>
<evidence type="ECO:0000313" key="10">
    <source>
        <dbReference type="EMBL" id="QGI24626.1"/>
    </source>
</evidence>
<evidence type="ECO:0000256" key="5">
    <source>
        <dbReference type="ARBA" id="ARBA00023136"/>
    </source>
</evidence>
<evidence type="ECO:0000256" key="1">
    <source>
        <dbReference type="ARBA" id="ARBA00004325"/>
    </source>
</evidence>
<proteinExistence type="predicted"/>
<comment type="subcellular location">
    <subcellularLocation>
        <location evidence="1">Mitochondrion membrane</location>
    </subcellularLocation>
</comment>
<keyword evidence="16" id="KW-1185">Reference proteome</keyword>
<dbReference type="EMBL" id="MW438347">
    <property type="protein sequence ID" value="QQW50286.1"/>
    <property type="molecule type" value="Genomic_DNA"/>
</dbReference>
<evidence type="ECO:0000313" key="11">
    <source>
        <dbReference type="EMBL" id="QQW50155.1"/>
    </source>
</evidence>
<keyword evidence="2 7" id="KW-0812">Transmembrane</keyword>
<evidence type="ECO:0000256" key="3">
    <source>
        <dbReference type="ARBA" id="ARBA00022989"/>
    </source>
</evidence>
<dbReference type="InterPro" id="IPR003319">
    <property type="entry name" value="YMF19-like_N"/>
</dbReference>
<reference evidence="10" key="1">
    <citation type="journal article" date="2019" name="J. Appl. Phycol.">
        <title>Construction and comparative analysis of mitochondrial genome in the brown tide forming alga Aureococcus anophagefferens (Pelagophyceae, Ochrophyta).</title>
        <authorList>
            <person name="Liu F."/>
            <person name="Liu S."/>
            <person name="Huang T."/>
            <person name="Chen N."/>
        </authorList>
    </citation>
    <scope>NUCLEOTIDE SEQUENCE</scope>
</reference>
<dbReference type="GO" id="GO:0031966">
    <property type="term" value="C:mitochondrial membrane"/>
    <property type="evidence" value="ECO:0007669"/>
    <property type="project" value="UniProtKB-SubCell"/>
</dbReference>
<keyword evidence="5 7" id="KW-0472">Membrane</keyword>
<reference evidence="11" key="2">
    <citation type="journal article" date="2021" name="Genome Biol. Evol.">
        <title>Mitochondrial genome evolution in pelagophyte algae.</title>
        <authorList>
            <person name="Sibbald S.J."/>
            <person name="Lawton M."/>
            <person name="Archibald J.M."/>
        </authorList>
    </citation>
    <scope>NUCLEOTIDE SEQUENCE</scope>
    <source>
        <strain evidence="12">CCMP1707</strain>
        <strain evidence="13">CCMP1708</strain>
        <strain evidence="11">CCMP1850</strain>
        <strain evidence="15">CCMP1984</strain>
        <strain evidence="14">CCMP3368</strain>
    </source>
</reference>
<evidence type="ECO:0000256" key="6">
    <source>
        <dbReference type="ARBA" id="ARBA00023310"/>
    </source>
</evidence>
<name>A0A649UBQ3_AURAN</name>
<dbReference type="EMBL" id="MW438346">
    <property type="protein sequence ID" value="QQW50242.1"/>
    <property type="molecule type" value="Genomic_DNA"/>
</dbReference>
<dbReference type="EMBL" id="MW438344">
    <property type="protein sequence ID" value="QQW50155.1"/>
    <property type="molecule type" value="Genomic_DNA"/>
</dbReference>
<keyword evidence="6" id="KW-0066">ATP synthesis</keyword>
<reference evidence="9 16" key="3">
    <citation type="submission" date="2024-03" db="EMBL/GenBank/DDBJ databases">
        <title>Aureococcus anophagefferens CCMP1851 and Kratosvirus quantuckense: Draft genome of a second virus-susceptible host strain in the model system.</title>
        <authorList>
            <person name="Chase E."/>
            <person name="Truchon A.R."/>
            <person name="Schepens W."/>
            <person name="Wilhelm S.W."/>
        </authorList>
    </citation>
    <scope>NUCLEOTIDE SEQUENCE [LARGE SCALE GENOMIC DNA]</scope>
    <source>
        <strain evidence="9 16">CCMP1851</strain>
    </source>
</reference>
<evidence type="ECO:0000313" key="9">
    <source>
        <dbReference type="EMBL" id="KAK7234896.1"/>
    </source>
</evidence>